<dbReference type="InterPro" id="IPR001727">
    <property type="entry name" value="GDT1-like"/>
</dbReference>
<dbReference type="EMBL" id="CAMKVN010003369">
    <property type="protein sequence ID" value="CAI2184543.1"/>
    <property type="molecule type" value="Genomic_DNA"/>
</dbReference>
<evidence type="ECO:0000313" key="7">
    <source>
        <dbReference type="EMBL" id="CAI2184543.1"/>
    </source>
</evidence>
<keyword evidence="4 6" id="KW-1133">Transmembrane helix</keyword>
<dbReference type="GO" id="GO:0005384">
    <property type="term" value="F:manganese ion transmembrane transporter activity"/>
    <property type="evidence" value="ECO:0007669"/>
    <property type="project" value="TreeGrafter"/>
</dbReference>
<organism evidence="7 8">
    <name type="scientific">Funneliformis geosporum</name>
    <dbReference type="NCBI Taxonomy" id="1117311"/>
    <lineage>
        <taxon>Eukaryota</taxon>
        <taxon>Fungi</taxon>
        <taxon>Fungi incertae sedis</taxon>
        <taxon>Mucoromycota</taxon>
        <taxon>Glomeromycotina</taxon>
        <taxon>Glomeromycetes</taxon>
        <taxon>Glomerales</taxon>
        <taxon>Glomeraceae</taxon>
        <taxon>Funneliformis</taxon>
    </lineage>
</organism>
<dbReference type="GO" id="GO:0005794">
    <property type="term" value="C:Golgi apparatus"/>
    <property type="evidence" value="ECO:0007669"/>
    <property type="project" value="TreeGrafter"/>
</dbReference>
<evidence type="ECO:0000256" key="4">
    <source>
        <dbReference type="ARBA" id="ARBA00022989"/>
    </source>
</evidence>
<dbReference type="AlphaFoldDB" id="A0A9W4WWM3"/>
<dbReference type="Proteomes" id="UP001153678">
    <property type="component" value="Unassembled WGS sequence"/>
</dbReference>
<name>A0A9W4WWM3_9GLOM</name>
<dbReference type="PANTHER" id="PTHR12608:SF1">
    <property type="entry name" value="TRANSMEMBRANE PROTEIN 165"/>
    <property type="match status" value="1"/>
</dbReference>
<keyword evidence="8" id="KW-1185">Reference proteome</keyword>
<feature type="transmembrane region" description="Helical" evidence="6">
    <location>
        <begin position="138"/>
        <end position="158"/>
    </location>
</feature>
<dbReference type="GO" id="GO:0032472">
    <property type="term" value="P:Golgi calcium ion transport"/>
    <property type="evidence" value="ECO:0007669"/>
    <property type="project" value="TreeGrafter"/>
</dbReference>
<feature type="chain" id="PRO_5041017461" description="GDT1 family protein" evidence="6">
    <location>
        <begin position="29"/>
        <end position="339"/>
    </location>
</feature>
<reference evidence="7" key="1">
    <citation type="submission" date="2022-08" db="EMBL/GenBank/DDBJ databases">
        <authorList>
            <person name="Kallberg Y."/>
            <person name="Tangrot J."/>
            <person name="Rosling A."/>
        </authorList>
    </citation>
    <scope>NUCLEOTIDE SEQUENCE</scope>
    <source>
        <strain evidence="7">Wild A</strain>
    </source>
</reference>
<dbReference type="PANTHER" id="PTHR12608">
    <property type="entry name" value="TRANSMEMBRANE PROTEIN HTP-1 RELATED"/>
    <property type="match status" value="1"/>
</dbReference>
<feature type="signal peptide" evidence="6">
    <location>
        <begin position="1"/>
        <end position="28"/>
    </location>
</feature>
<keyword evidence="5 6" id="KW-0472">Membrane</keyword>
<protein>
    <recommendedName>
        <fullName evidence="6">GDT1 family protein</fullName>
    </recommendedName>
</protein>
<dbReference type="GO" id="GO:0032468">
    <property type="term" value="P:Golgi calcium ion homeostasis"/>
    <property type="evidence" value="ECO:0007669"/>
    <property type="project" value="TreeGrafter"/>
</dbReference>
<dbReference type="OrthoDB" id="442680at2759"/>
<feature type="transmembrane region" description="Helical" evidence="6">
    <location>
        <begin position="239"/>
        <end position="260"/>
    </location>
</feature>
<evidence type="ECO:0000313" key="8">
    <source>
        <dbReference type="Proteomes" id="UP001153678"/>
    </source>
</evidence>
<feature type="transmembrane region" description="Helical" evidence="6">
    <location>
        <begin position="170"/>
        <end position="188"/>
    </location>
</feature>
<dbReference type="GO" id="GO:0000329">
    <property type="term" value="C:fungal-type vacuole membrane"/>
    <property type="evidence" value="ECO:0007669"/>
    <property type="project" value="TreeGrafter"/>
</dbReference>
<dbReference type="GO" id="GO:0015085">
    <property type="term" value="F:calcium ion transmembrane transporter activity"/>
    <property type="evidence" value="ECO:0007669"/>
    <property type="project" value="TreeGrafter"/>
</dbReference>
<evidence type="ECO:0000256" key="5">
    <source>
        <dbReference type="ARBA" id="ARBA00023136"/>
    </source>
</evidence>
<feature type="transmembrane region" description="Helical" evidence="6">
    <location>
        <begin position="280"/>
        <end position="301"/>
    </location>
</feature>
<accession>A0A9W4WWM3</accession>
<dbReference type="Pfam" id="PF01169">
    <property type="entry name" value="GDT1"/>
    <property type="match status" value="2"/>
</dbReference>
<sequence>MIFQNLFTRKSILVFFLLFIFSSSYINAESSIELQAVKRDVLPKSNIPVEGVEGTELVDAESQLVRVEAEDPDLVGSVLDINIKEANKIQSGIKLSSPIMDIEDSKSFFLSVIMIIVSEIGDKTFFIAALMAMKNSRIVVFTSALCSLILMSVLSAVLGHAVPNLIPKEYTNFLAALLFLFFGLKMLYSGYYMSEEEAKQELDEVTQELKEKEEFDLIESAEAGGVDEESNHSGFKDGLINLCQFIFSPVFVQTFVLTFLGEWGDRSQIATIALAAAQNVYFVTLGVILGHSLCTGIAVIGGRFLAAKISVKSVTIIGALLFLAFAVLYLHEALSGNNV</sequence>
<feature type="transmembrane region" description="Helical" evidence="6">
    <location>
        <begin position="108"/>
        <end position="131"/>
    </location>
</feature>
<keyword evidence="6" id="KW-0732">Signal</keyword>
<comment type="caution">
    <text evidence="7">The sequence shown here is derived from an EMBL/GenBank/DDBJ whole genome shotgun (WGS) entry which is preliminary data.</text>
</comment>
<keyword evidence="3 6" id="KW-0812">Transmembrane</keyword>
<evidence type="ECO:0000256" key="3">
    <source>
        <dbReference type="ARBA" id="ARBA00022692"/>
    </source>
</evidence>
<dbReference type="InterPro" id="IPR049555">
    <property type="entry name" value="GDT1-like_CS"/>
</dbReference>
<proteinExistence type="inferred from homology"/>
<evidence type="ECO:0000256" key="2">
    <source>
        <dbReference type="ARBA" id="ARBA00009190"/>
    </source>
</evidence>
<feature type="transmembrane region" description="Helical" evidence="6">
    <location>
        <begin position="313"/>
        <end position="331"/>
    </location>
</feature>
<evidence type="ECO:0000256" key="6">
    <source>
        <dbReference type="RuleBase" id="RU365102"/>
    </source>
</evidence>
<dbReference type="PROSITE" id="PS01214">
    <property type="entry name" value="UPF0016"/>
    <property type="match status" value="1"/>
</dbReference>
<comment type="subcellular location">
    <subcellularLocation>
        <location evidence="1 6">Membrane</location>
        <topology evidence="1 6">Multi-pass membrane protein</topology>
    </subcellularLocation>
</comment>
<gene>
    <name evidence="7" type="ORF">FWILDA_LOCUS11630</name>
</gene>
<evidence type="ECO:0000256" key="1">
    <source>
        <dbReference type="ARBA" id="ARBA00004141"/>
    </source>
</evidence>
<comment type="similarity">
    <text evidence="2 6">Belongs to the GDT1 family.</text>
</comment>